<evidence type="ECO:0000313" key="2">
    <source>
        <dbReference type="EMBL" id="MDV6230898.1"/>
    </source>
</evidence>
<dbReference type="Gene3D" id="2.40.410.10">
    <property type="entry name" value="putative membrane protein from Corynebacterium diphtheriae superfamily"/>
    <property type="match status" value="1"/>
</dbReference>
<dbReference type="Proteomes" id="UP001185899">
    <property type="component" value="Unassembled WGS sequence"/>
</dbReference>
<keyword evidence="1" id="KW-1133">Transmembrane helix</keyword>
<organism evidence="2 3">
    <name type="scientific">Rhodococcus cercidiphylli</name>
    <dbReference type="NCBI Taxonomy" id="489916"/>
    <lineage>
        <taxon>Bacteria</taxon>
        <taxon>Bacillati</taxon>
        <taxon>Actinomycetota</taxon>
        <taxon>Actinomycetes</taxon>
        <taxon>Mycobacteriales</taxon>
        <taxon>Nocardiaceae</taxon>
        <taxon>Rhodococcus</taxon>
    </lineage>
</organism>
<dbReference type="InterPro" id="IPR023124">
    <property type="entry name" value="DUF3239_dom_sf"/>
</dbReference>
<name>A0ABU4AXC4_9NOCA</name>
<feature type="transmembrane region" description="Helical" evidence="1">
    <location>
        <begin position="28"/>
        <end position="47"/>
    </location>
</feature>
<gene>
    <name evidence="2" type="ORF">R3P95_10105</name>
</gene>
<accession>A0ABU4AXC4</accession>
<reference evidence="2 3" key="1">
    <citation type="submission" date="2023-10" db="EMBL/GenBank/DDBJ databases">
        <title>Development of a sustainable strategy for remediation of hydrocarbon-contaminated territories based on the waste exchange concept.</title>
        <authorList>
            <person name="Krivoruchko A."/>
        </authorList>
    </citation>
    <scope>NUCLEOTIDE SEQUENCE [LARGE SCALE GENOMIC DNA]</scope>
    <source>
        <strain evidence="2 3">IEGM 1322</strain>
    </source>
</reference>
<comment type="caution">
    <text evidence="2">The sequence shown here is derived from an EMBL/GenBank/DDBJ whole genome shotgun (WGS) entry which is preliminary data.</text>
</comment>
<sequence>MRKFEFPVDVAHAKSVNETFTELRRLRASAALTAVFLIALGAWFIWIAAPWSYILGAVFLIGAATSLWVMLWAPRKMGSIESQYAAGDLVPAVVAEKLPGGAILLALVDIAKPEVDEPHYVLITRVVRALPGHAVERGAQVPAVSVLADRGRNTGGRAWQLASVMPIAWGTTDPAVITRAVEKITEGEWALLHANIGLSEKVRTAKNQQLLIDPADLPDDLR</sequence>
<proteinExistence type="predicted"/>
<keyword evidence="1" id="KW-0472">Membrane</keyword>
<evidence type="ECO:0000313" key="3">
    <source>
        <dbReference type="Proteomes" id="UP001185899"/>
    </source>
</evidence>
<dbReference type="Pfam" id="PF11580">
    <property type="entry name" value="DUF3239"/>
    <property type="match status" value="1"/>
</dbReference>
<protein>
    <submittedName>
        <fullName evidence="2">DUF3239 domain-containing protein</fullName>
    </submittedName>
</protein>
<keyword evidence="1" id="KW-0812">Transmembrane</keyword>
<dbReference type="RefSeq" id="WP_317548261.1">
    <property type="nucleotide sequence ID" value="NZ_JAWLKE010000003.1"/>
</dbReference>
<dbReference type="InterPro" id="IPR021632">
    <property type="entry name" value="DUF3239"/>
</dbReference>
<evidence type="ECO:0000256" key="1">
    <source>
        <dbReference type="SAM" id="Phobius"/>
    </source>
</evidence>
<keyword evidence="3" id="KW-1185">Reference proteome</keyword>
<feature type="transmembrane region" description="Helical" evidence="1">
    <location>
        <begin position="53"/>
        <end position="73"/>
    </location>
</feature>
<dbReference type="EMBL" id="JAWLKE010000003">
    <property type="protein sequence ID" value="MDV6230898.1"/>
    <property type="molecule type" value="Genomic_DNA"/>
</dbReference>